<evidence type="ECO:0000259" key="9">
    <source>
        <dbReference type="PROSITE" id="PS50850"/>
    </source>
</evidence>
<dbReference type="PANTHER" id="PTHR48021">
    <property type="match status" value="1"/>
</dbReference>
<evidence type="ECO:0000256" key="8">
    <source>
        <dbReference type="SAM" id="Phobius"/>
    </source>
</evidence>
<feature type="transmembrane region" description="Helical" evidence="8">
    <location>
        <begin position="116"/>
        <end position="136"/>
    </location>
</feature>
<keyword evidence="5 8" id="KW-0812">Transmembrane</keyword>
<keyword evidence="3" id="KW-0813">Transport</keyword>
<reference evidence="10 11" key="1">
    <citation type="journal article" date="2023" name="G3 (Bethesda)">
        <title>A haplotype-resolved chromosome-scale genome for Quercus rubra L. provides insights into the genetics of adaptive traits for red oak species.</title>
        <authorList>
            <person name="Kapoor B."/>
            <person name="Jenkins J."/>
            <person name="Schmutz J."/>
            <person name="Zhebentyayeva T."/>
            <person name="Kuelheim C."/>
            <person name="Coggeshall M."/>
            <person name="Heim C."/>
            <person name="Lasky J.R."/>
            <person name="Leites L."/>
            <person name="Islam-Faridi N."/>
            <person name="Romero-Severson J."/>
            <person name="DeLeo V.L."/>
            <person name="Lucas S.M."/>
            <person name="Lazic D."/>
            <person name="Gailing O."/>
            <person name="Carlson J."/>
            <person name="Staton M."/>
        </authorList>
    </citation>
    <scope>NUCLEOTIDE SEQUENCE [LARGE SCALE GENOMIC DNA]</scope>
    <source>
        <strain evidence="10">Pseudo-F2</strain>
    </source>
</reference>
<keyword evidence="6 8" id="KW-1133">Transmembrane helix</keyword>
<evidence type="ECO:0000256" key="1">
    <source>
        <dbReference type="ARBA" id="ARBA00004141"/>
    </source>
</evidence>
<dbReference type="GO" id="GO:0016020">
    <property type="term" value="C:membrane"/>
    <property type="evidence" value="ECO:0007669"/>
    <property type="project" value="UniProtKB-SubCell"/>
</dbReference>
<name>A0AAN7ILV0_QUERU</name>
<feature type="transmembrane region" description="Helical" evidence="8">
    <location>
        <begin position="232"/>
        <end position="252"/>
    </location>
</feature>
<organism evidence="10 11">
    <name type="scientific">Quercus rubra</name>
    <name type="common">Northern red oak</name>
    <name type="synonym">Quercus borealis</name>
    <dbReference type="NCBI Taxonomy" id="3512"/>
    <lineage>
        <taxon>Eukaryota</taxon>
        <taxon>Viridiplantae</taxon>
        <taxon>Streptophyta</taxon>
        <taxon>Embryophyta</taxon>
        <taxon>Tracheophyta</taxon>
        <taxon>Spermatophyta</taxon>
        <taxon>Magnoliopsida</taxon>
        <taxon>eudicotyledons</taxon>
        <taxon>Gunneridae</taxon>
        <taxon>Pentapetalae</taxon>
        <taxon>rosids</taxon>
        <taxon>fabids</taxon>
        <taxon>Fagales</taxon>
        <taxon>Fagaceae</taxon>
        <taxon>Quercus</taxon>
    </lineage>
</organism>
<dbReference type="InterPro" id="IPR020846">
    <property type="entry name" value="MFS_dom"/>
</dbReference>
<evidence type="ECO:0000256" key="3">
    <source>
        <dbReference type="ARBA" id="ARBA00022448"/>
    </source>
</evidence>
<proteinExistence type="inferred from homology"/>
<evidence type="ECO:0000256" key="4">
    <source>
        <dbReference type="ARBA" id="ARBA00022597"/>
    </source>
</evidence>
<feature type="transmembrane region" description="Helical" evidence="8">
    <location>
        <begin position="142"/>
        <end position="160"/>
    </location>
</feature>
<keyword evidence="4" id="KW-0762">Sugar transport</keyword>
<feature type="domain" description="Major facilitator superfamily (MFS) profile" evidence="9">
    <location>
        <begin position="35"/>
        <end position="344"/>
    </location>
</feature>
<dbReference type="Pfam" id="PF00083">
    <property type="entry name" value="Sugar_tr"/>
    <property type="match status" value="1"/>
</dbReference>
<dbReference type="PROSITE" id="PS00217">
    <property type="entry name" value="SUGAR_TRANSPORT_2"/>
    <property type="match status" value="1"/>
</dbReference>
<dbReference type="PANTHER" id="PTHR48021:SF25">
    <property type="entry name" value="SUGAR TRANSPORTER ERD6-LIKE 5"/>
    <property type="match status" value="1"/>
</dbReference>
<dbReference type="PROSITE" id="PS50850">
    <property type="entry name" value="MFS"/>
    <property type="match status" value="1"/>
</dbReference>
<evidence type="ECO:0000256" key="7">
    <source>
        <dbReference type="ARBA" id="ARBA00023136"/>
    </source>
</evidence>
<dbReference type="GO" id="GO:0022857">
    <property type="term" value="F:transmembrane transporter activity"/>
    <property type="evidence" value="ECO:0007669"/>
    <property type="project" value="InterPro"/>
</dbReference>
<feature type="transmembrane region" description="Helical" evidence="8">
    <location>
        <begin position="300"/>
        <end position="317"/>
    </location>
</feature>
<evidence type="ECO:0000313" key="11">
    <source>
        <dbReference type="Proteomes" id="UP001324115"/>
    </source>
</evidence>
<dbReference type="InterPro" id="IPR005828">
    <property type="entry name" value="MFS_sugar_transport-like"/>
</dbReference>
<dbReference type="Gene3D" id="1.20.1250.20">
    <property type="entry name" value="MFS general substrate transporter like domains"/>
    <property type="match status" value="2"/>
</dbReference>
<protein>
    <recommendedName>
        <fullName evidence="9">Major facilitator superfamily (MFS) profile domain-containing protein</fullName>
    </recommendedName>
</protein>
<evidence type="ECO:0000256" key="2">
    <source>
        <dbReference type="ARBA" id="ARBA00010992"/>
    </source>
</evidence>
<accession>A0AAN7ILV0</accession>
<comment type="similarity">
    <text evidence="2">Belongs to the major facilitator superfamily. Sugar transporter (TC 2.A.1.1) family.</text>
</comment>
<feature type="transmembrane region" description="Helical" evidence="8">
    <location>
        <begin position="172"/>
        <end position="192"/>
    </location>
</feature>
<dbReference type="Proteomes" id="UP001324115">
    <property type="component" value="Unassembled WGS sequence"/>
</dbReference>
<evidence type="ECO:0000256" key="6">
    <source>
        <dbReference type="ARBA" id="ARBA00022989"/>
    </source>
</evidence>
<dbReference type="InterPro" id="IPR036259">
    <property type="entry name" value="MFS_trans_sf"/>
</dbReference>
<comment type="caution">
    <text evidence="10">The sequence shown here is derived from an EMBL/GenBank/DDBJ whole genome shotgun (WGS) entry which is preliminary data.</text>
</comment>
<evidence type="ECO:0000256" key="5">
    <source>
        <dbReference type="ARBA" id="ARBA00022692"/>
    </source>
</evidence>
<evidence type="ECO:0000313" key="10">
    <source>
        <dbReference type="EMBL" id="KAK4578303.1"/>
    </source>
</evidence>
<dbReference type="SUPFAM" id="SSF103473">
    <property type="entry name" value="MFS general substrate transporter"/>
    <property type="match status" value="1"/>
</dbReference>
<dbReference type="InterPro" id="IPR005829">
    <property type="entry name" value="Sugar_transporter_CS"/>
</dbReference>
<feature type="transmembrane region" description="Helical" evidence="8">
    <location>
        <begin position="78"/>
        <end position="95"/>
    </location>
</feature>
<dbReference type="EMBL" id="JAXUIC010000008">
    <property type="protein sequence ID" value="KAK4578303.1"/>
    <property type="molecule type" value="Genomic_DNA"/>
</dbReference>
<sequence length="344" mass="37894">MGRESIEEGELSPPLVAKDEHRQVYGSGTSSGDHVLPTLLVVMMVVRVRVDLPQPEVRYSSLAQTGIMDDLGLAVAEYSLFGSILTMGAMIGAIVSGKIANCIGRRGSFCKADNGFLEIFCLAGWLAIAFSKVTWWLDLGRLLVGIGMGLISCVVPIYIAEITPKNPRGGFTTIHQLMICCGGIISISNWSFCELTNFGSNWNYPVLYNFLVYSSFQSLQDGWSTQKPFNDFLKLVFLIYSNGNMLIHSLLVKLNLFVWFDNQVYTGSFSLGMGGIPWVIMSEIFPINTKGSTSSLELSSYSQVCGLIVLFVAKLALETKERKLEEIQSSLNPFSAKDEYPIPV</sequence>
<keyword evidence="7 8" id="KW-0472">Membrane</keyword>
<keyword evidence="11" id="KW-1185">Reference proteome</keyword>
<feature type="transmembrane region" description="Helical" evidence="8">
    <location>
        <begin position="264"/>
        <end position="280"/>
    </location>
</feature>
<dbReference type="InterPro" id="IPR050549">
    <property type="entry name" value="MFS_Trehalose_Transporter"/>
</dbReference>
<gene>
    <name evidence="10" type="ORF">RGQ29_028428</name>
</gene>
<dbReference type="AlphaFoldDB" id="A0AAN7ILV0"/>
<comment type="subcellular location">
    <subcellularLocation>
        <location evidence="1">Membrane</location>
        <topology evidence="1">Multi-pass membrane protein</topology>
    </subcellularLocation>
</comment>